<proteinExistence type="predicted"/>
<feature type="region of interest" description="Disordered" evidence="1">
    <location>
        <begin position="1"/>
        <end position="41"/>
    </location>
</feature>
<feature type="compositionally biased region" description="Polar residues" evidence="1">
    <location>
        <begin position="28"/>
        <end position="41"/>
    </location>
</feature>
<dbReference type="InParanoid" id="A0A067R4L1"/>
<gene>
    <name evidence="2" type="ORF">L798_06926</name>
</gene>
<name>A0A067R4L1_ZOONE</name>
<sequence length="103" mass="11744">MNMEQWWKNMDRKQQKDSKKKPVPPATLSPTNYTRTDLGTNPGFQSEKLVTELWYGSVFAFGECITRNNCGLGTDKTFPLFSSRAPCAKNTQKRISDPLLELI</sequence>
<dbReference type="EMBL" id="KK852699">
    <property type="protein sequence ID" value="KDR18176.1"/>
    <property type="molecule type" value="Genomic_DNA"/>
</dbReference>
<organism evidence="2 3">
    <name type="scientific">Zootermopsis nevadensis</name>
    <name type="common">Dampwood termite</name>
    <dbReference type="NCBI Taxonomy" id="136037"/>
    <lineage>
        <taxon>Eukaryota</taxon>
        <taxon>Metazoa</taxon>
        <taxon>Ecdysozoa</taxon>
        <taxon>Arthropoda</taxon>
        <taxon>Hexapoda</taxon>
        <taxon>Insecta</taxon>
        <taxon>Pterygota</taxon>
        <taxon>Neoptera</taxon>
        <taxon>Polyneoptera</taxon>
        <taxon>Dictyoptera</taxon>
        <taxon>Blattodea</taxon>
        <taxon>Blattoidea</taxon>
        <taxon>Termitoidae</taxon>
        <taxon>Termopsidae</taxon>
        <taxon>Zootermopsis</taxon>
    </lineage>
</organism>
<dbReference type="Proteomes" id="UP000027135">
    <property type="component" value="Unassembled WGS sequence"/>
</dbReference>
<keyword evidence="3" id="KW-1185">Reference proteome</keyword>
<accession>A0A067R4L1</accession>
<evidence type="ECO:0000256" key="1">
    <source>
        <dbReference type="SAM" id="MobiDB-lite"/>
    </source>
</evidence>
<reference evidence="2 3" key="1">
    <citation type="journal article" date="2014" name="Nat. Commun.">
        <title>Molecular traces of alternative social organization in a termite genome.</title>
        <authorList>
            <person name="Terrapon N."/>
            <person name="Li C."/>
            <person name="Robertson H.M."/>
            <person name="Ji L."/>
            <person name="Meng X."/>
            <person name="Booth W."/>
            <person name="Chen Z."/>
            <person name="Childers C.P."/>
            <person name="Glastad K.M."/>
            <person name="Gokhale K."/>
            <person name="Gowin J."/>
            <person name="Gronenberg W."/>
            <person name="Hermansen R.A."/>
            <person name="Hu H."/>
            <person name="Hunt B.G."/>
            <person name="Huylmans A.K."/>
            <person name="Khalil S.M."/>
            <person name="Mitchell R.D."/>
            <person name="Munoz-Torres M.C."/>
            <person name="Mustard J.A."/>
            <person name="Pan H."/>
            <person name="Reese J.T."/>
            <person name="Scharf M.E."/>
            <person name="Sun F."/>
            <person name="Vogel H."/>
            <person name="Xiao J."/>
            <person name="Yang W."/>
            <person name="Yang Z."/>
            <person name="Yang Z."/>
            <person name="Zhou J."/>
            <person name="Zhu J."/>
            <person name="Brent C.S."/>
            <person name="Elsik C.G."/>
            <person name="Goodisman M.A."/>
            <person name="Liberles D.A."/>
            <person name="Roe R.M."/>
            <person name="Vargo E.L."/>
            <person name="Vilcinskas A."/>
            <person name="Wang J."/>
            <person name="Bornberg-Bauer E."/>
            <person name="Korb J."/>
            <person name="Zhang G."/>
            <person name="Liebig J."/>
        </authorList>
    </citation>
    <scope>NUCLEOTIDE SEQUENCE [LARGE SCALE GENOMIC DNA]</scope>
    <source>
        <tissue evidence="2">Whole organism</tissue>
    </source>
</reference>
<evidence type="ECO:0000313" key="3">
    <source>
        <dbReference type="Proteomes" id="UP000027135"/>
    </source>
</evidence>
<dbReference type="AlphaFoldDB" id="A0A067R4L1"/>
<evidence type="ECO:0000313" key="2">
    <source>
        <dbReference type="EMBL" id="KDR18176.1"/>
    </source>
</evidence>
<protein>
    <submittedName>
        <fullName evidence="2">Uncharacterized protein</fullName>
    </submittedName>
</protein>